<dbReference type="NCBIfam" id="NF047752">
    <property type="entry name" value="MntA_antitoxin"/>
    <property type="match status" value="1"/>
</dbReference>
<dbReference type="CDD" id="cd05403">
    <property type="entry name" value="NT_KNTase_like"/>
    <property type="match status" value="1"/>
</dbReference>
<protein>
    <recommendedName>
        <fullName evidence="1">Polymerase beta nucleotidyltransferase domain-containing protein</fullName>
    </recommendedName>
</protein>
<dbReference type="Pfam" id="PF18765">
    <property type="entry name" value="Polbeta"/>
    <property type="match status" value="1"/>
</dbReference>
<evidence type="ECO:0000313" key="2">
    <source>
        <dbReference type="EMBL" id="OGZ20118.1"/>
    </source>
</evidence>
<dbReference type="InterPro" id="IPR043519">
    <property type="entry name" value="NT_sf"/>
</dbReference>
<proteinExistence type="predicted"/>
<dbReference type="InterPro" id="IPR041633">
    <property type="entry name" value="Polbeta"/>
</dbReference>
<accession>A0A1G2E4X6</accession>
<dbReference type="Proteomes" id="UP000177360">
    <property type="component" value="Unassembled WGS sequence"/>
</dbReference>
<feature type="domain" description="Polymerase beta nucleotidyltransferase" evidence="1">
    <location>
        <begin position="9"/>
        <end position="98"/>
    </location>
</feature>
<dbReference type="PANTHER" id="PTHR43852:SF3">
    <property type="entry name" value="NUCLEOTIDYLTRANSFERASE"/>
    <property type="match status" value="1"/>
</dbReference>
<gene>
    <name evidence="2" type="ORF">A2626_02105</name>
</gene>
<dbReference type="AlphaFoldDB" id="A0A1G2E4X6"/>
<sequence>MEMNVRQKKKIRKIAEKYHLKLILLFGSRANGRIHKESDFDVAYLPKKNLAFDQENYLNYEFTNIFQHDRVDTVDMRKAPPLLLCAIFRECQILFKEDNLIFPTYRAYAFKKYIEAKPLLESSFRK</sequence>
<dbReference type="SUPFAM" id="SSF81301">
    <property type="entry name" value="Nucleotidyltransferase"/>
    <property type="match status" value="1"/>
</dbReference>
<reference evidence="2 3" key="1">
    <citation type="journal article" date="2016" name="Nat. Commun.">
        <title>Thousands of microbial genomes shed light on interconnected biogeochemical processes in an aquifer system.</title>
        <authorList>
            <person name="Anantharaman K."/>
            <person name="Brown C.T."/>
            <person name="Hug L.A."/>
            <person name="Sharon I."/>
            <person name="Castelle C.J."/>
            <person name="Probst A.J."/>
            <person name="Thomas B.C."/>
            <person name="Singh A."/>
            <person name="Wilkins M.J."/>
            <person name="Karaoz U."/>
            <person name="Brodie E.L."/>
            <person name="Williams K.H."/>
            <person name="Hubbard S.S."/>
            <person name="Banfield J.F."/>
        </authorList>
    </citation>
    <scope>NUCLEOTIDE SEQUENCE [LARGE SCALE GENOMIC DNA]</scope>
</reference>
<dbReference type="InterPro" id="IPR052930">
    <property type="entry name" value="TA_antitoxin_MntA"/>
</dbReference>
<dbReference type="EMBL" id="MHLZ01000011">
    <property type="protein sequence ID" value="OGZ20118.1"/>
    <property type="molecule type" value="Genomic_DNA"/>
</dbReference>
<dbReference type="Gene3D" id="3.30.460.10">
    <property type="entry name" value="Beta Polymerase, domain 2"/>
    <property type="match status" value="1"/>
</dbReference>
<dbReference type="PANTHER" id="PTHR43852">
    <property type="entry name" value="NUCLEOTIDYLTRANSFERASE"/>
    <property type="match status" value="1"/>
</dbReference>
<evidence type="ECO:0000313" key="3">
    <source>
        <dbReference type="Proteomes" id="UP000177360"/>
    </source>
</evidence>
<organism evidence="2 3">
    <name type="scientific">Candidatus Nealsonbacteria bacterium RIFCSPHIGHO2_01_FULL_38_55</name>
    <dbReference type="NCBI Taxonomy" id="1801664"/>
    <lineage>
        <taxon>Bacteria</taxon>
        <taxon>Candidatus Nealsoniibacteriota</taxon>
    </lineage>
</organism>
<comment type="caution">
    <text evidence="2">The sequence shown here is derived from an EMBL/GenBank/DDBJ whole genome shotgun (WGS) entry which is preliminary data.</text>
</comment>
<evidence type="ECO:0000259" key="1">
    <source>
        <dbReference type="Pfam" id="PF18765"/>
    </source>
</evidence>
<name>A0A1G2E4X6_9BACT</name>